<reference evidence="3 4" key="1">
    <citation type="submission" date="2019-04" db="EMBL/GenBank/DDBJ databases">
        <title>Corynebacterium endometrii sp. nov., isolated from the uterus of a cow with endometritis.</title>
        <authorList>
            <person name="Ballas P."/>
            <person name="Ruckert C."/>
            <person name="Wagener K."/>
            <person name="Drillich M."/>
            <person name="Kaempfer P."/>
            <person name="Busse H.-J."/>
            <person name="Ehling-Schulz M."/>
        </authorList>
    </citation>
    <scope>NUCLEOTIDE SEQUENCE [LARGE SCALE GENOMIC DNA]</scope>
    <source>
        <strain evidence="3 4">LMM-1653</strain>
    </source>
</reference>
<dbReference type="RefSeq" id="WP_136141281.1">
    <property type="nucleotide sequence ID" value="NZ_CP039247.1"/>
</dbReference>
<evidence type="ECO:0008006" key="5">
    <source>
        <dbReference type="Google" id="ProtNLM"/>
    </source>
</evidence>
<evidence type="ECO:0000313" key="3">
    <source>
        <dbReference type="EMBL" id="QCB28557.1"/>
    </source>
</evidence>
<organism evidence="3 4">
    <name type="scientific">Corynebacterium endometrii</name>
    <dbReference type="NCBI Taxonomy" id="2488819"/>
    <lineage>
        <taxon>Bacteria</taxon>
        <taxon>Bacillati</taxon>
        <taxon>Actinomycetota</taxon>
        <taxon>Actinomycetes</taxon>
        <taxon>Mycobacteriales</taxon>
        <taxon>Corynebacteriaceae</taxon>
        <taxon>Corynebacterium</taxon>
    </lineage>
</organism>
<evidence type="ECO:0000256" key="2">
    <source>
        <dbReference type="SAM" id="Phobius"/>
    </source>
</evidence>
<feature type="transmembrane region" description="Helical" evidence="2">
    <location>
        <begin position="315"/>
        <end position="334"/>
    </location>
</feature>
<feature type="compositionally biased region" description="Polar residues" evidence="1">
    <location>
        <begin position="432"/>
        <end position="443"/>
    </location>
</feature>
<dbReference type="Proteomes" id="UP000296352">
    <property type="component" value="Chromosome"/>
</dbReference>
<feature type="transmembrane region" description="Helical" evidence="2">
    <location>
        <begin position="131"/>
        <end position="159"/>
    </location>
</feature>
<feature type="region of interest" description="Disordered" evidence="1">
    <location>
        <begin position="418"/>
        <end position="443"/>
    </location>
</feature>
<dbReference type="EMBL" id="CP039247">
    <property type="protein sequence ID" value="QCB28557.1"/>
    <property type="molecule type" value="Genomic_DNA"/>
</dbReference>
<feature type="transmembrane region" description="Helical" evidence="2">
    <location>
        <begin position="76"/>
        <end position="94"/>
    </location>
</feature>
<feature type="transmembrane region" description="Helical" evidence="2">
    <location>
        <begin position="260"/>
        <end position="281"/>
    </location>
</feature>
<keyword evidence="4" id="KW-1185">Reference proteome</keyword>
<name>A0A4P7QIC8_9CORY</name>
<keyword evidence="2" id="KW-0472">Membrane</keyword>
<feature type="transmembrane region" description="Helical" evidence="2">
    <location>
        <begin position="106"/>
        <end position="125"/>
    </location>
</feature>
<dbReference type="KEGG" id="cee:CENDO_06390"/>
<keyword evidence="2" id="KW-0812">Transmembrane</keyword>
<protein>
    <recommendedName>
        <fullName evidence="5">DUF2029 domain-containing protein</fullName>
    </recommendedName>
</protein>
<feature type="transmembrane region" description="Helical" evidence="2">
    <location>
        <begin position="381"/>
        <end position="407"/>
    </location>
</feature>
<keyword evidence="2" id="KW-1133">Transmembrane helix</keyword>
<dbReference type="OrthoDB" id="581198at2"/>
<feature type="transmembrane region" description="Helical" evidence="2">
    <location>
        <begin position="288"/>
        <end position="309"/>
    </location>
</feature>
<gene>
    <name evidence="3" type="ORF">CENDO_06390</name>
</gene>
<proteinExistence type="predicted"/>
<feature type="transmembrane region" description="Helical" evidence="2">
    <location>
        <begin position="180"/>
        <end position="201"/>
    </location>
</feature>
<accession>A0A4P7QIC8</accession>
<dbReference type="AlphaFoldDB" id="A0A4P7QIC8"/>
<evidence type="ECO:0000313" key="4">
    <source>
        <dbReference type="Proteomes" id="UP000296352"/>
    </source>
</evidence>
<feature type="transmembrane region" description="Helical" evidence="2">
    <location>
        <begin position="346"/>
        <end position="369"/>
    </location>
</feature>
<evidence type="ECO:0000256" key="1">
    <source>
        <dbReference type="SAM" id="MobiDB-lite"/>
    </source>
</evidence>
<sequence>MLSKLSSIPALILGWLVLRGVLIALCVIDSSPRGDVAYYFSGIYGDNPDAMTEYPHPGVWPTQLIGLITGPNPDSFFVWFSAMCLALDLFFLLGLRRFGRDNPVGVTYACWFWIFFGTAAGQVFIMRLDLFPAVAVAIAAMLLFRVPTLGAAFLALATTMKLWPGVLAAGLVGRWNQTATWLRVGSFVLTAVALCGVTVATEGVGRLLSPLTYQGERGLQIESIPATPFIYSAFHSPSDWTVDYAPSKSFEIAGPGVDSMVTASTVIMVIVVLAMAAWALSRLHSCRWDAYTSVAFFVAGILGLIVSNKVFSPQYIVWLAPVLAVAMCAPRSYPTAPARGRRAEKAMLAVLGLSCLIAAALGTFIYPFNYSFLISELGTDYTTVIILAVRNALVLVMFALSLAWLYLVNRSTAGHSETKQAQPQPLGLPHTQDATPQTPAAQS</sequence>